<dbReference type="AlphaFoldDB" id="A0A9N8EMD2"/>
<evidence type="ECO:0000313" key="3">
    <source>
        <dbReference type="Proteomes" id="UP001153069"/>
    </source>
</evidence>
<comment type="caution">
    <text evidence="2">The sequence shown here is derived from an EMBL/GenBank/DDBJ whole genome shotgun (WGS) entry which is preliminary data.</text>
</comment>
<reference evidence="2" key="1">
    <citation type="submission" date="2020-06" db="EMBL/GenBank/DDBJ databases">
        <authorList>
            <consortium name="Plant Systems Biology data submission"/>
        </authorList>
    </citation>
    <scope>NUCLEOTIDE SEQUENCE</scope>
    <source>
        <strain evidence="2">D6</strain>
    </source>
</reference>
<protein>
    <submittedName>
        <fullName evidence="2">Uncharacterized protein</fullName>
    </submittedName>
</protein>
<evidence type="ECO:0000256" key="1">
    <source>
        <dbReference type="SAM" id="MobiDB-lite"/>
    </source>
</evidence>
<name>A0A9N8EMD2_9STRA</name>
<evidence type="ECO:0000313" key="2">
    <source>
        <dbReference type="EMBL" id="CAB9523866.1"/>
    </source>
</evidence>
<dbReference type="EMBL" id="CAICTM010001463">
    <property type="protein sequence ID" value="CAB9523866.1"/>
    <property type="molecule type" value="Genomic_DNA"/>
</dbReference>
<sequence>MTDKTLLSGWLSAAAAAEVKRALEEMGADIKIEGNVMTVAFTPANDPVDNLAAALEPLRVQPDEDNGEASDSDETRISDDDETGISEEDDAFPDELDSDEED</sequence>
<keyword evidence="3" id="KW-1185">Reference proteome</keyword>
<gene>
    <name evidence="2" type="ORF">SEMRO_1465_G274980.1</name>
</gene>
<feature type="compositionally biased region" description="Acidic residues" evidence="1">
    <location>
        <begin position="79"/>
        <end position="102"/>
    </location>
</feature>
<feature type="compositionally biased region" description="Acidic residues" evidence="1">
    <location>
        <begin position="63"/>
        <end position="72"/>
    </location>
</feature>
<organism evidence="2 3">
    <name type="scientific">Seminavis robusta</name>
    <dbReference type="NCBI Taxonomy" id="568900"/>
    <lineage>
        <taxon>Eukaryota</taxon>
        <taxon>Sar</taxon>
        <taxon>Stramenopiles</taxon>
        <taxon>Ochrophyta</taxon>
        <taxon>Bacillariophyta</taxon>
        <taxon>Bacillariophyceae</taxon>
        <taxon>Bacillariophycidae</taxon>
        <taxon>Naviculales</taxon>
        <taxon>Naviculaceae</taxon>
        <taxon>Seminavis</taxon>
    </lineage>
</organism>
<accession>A0A9N8EMD2</accession>
<feature type="region of interest" description="Disordered" evidence="1">
    <location>
        <begin position="58"/>
        <end position="102"/>
    </location>
</feature>
<dbReference type="Proteomes" id="UP001153069">
    <property type="component" value="Unassembled WGS sequence"/>
</dbReference>
<proteinExistence type="predicted"/>